<dbReference type="AlphaFoldDB" id="A0A9P6D7U0"/>
<proteinExistence type="predicted"/>
<keyword evidence="4" id="KW-1185">Reference proteome</keyword>
<reference evidence="3" key="1">
    <citation type="submission" date="2020-11" db="EMBL/GenBank/DDBJ databases">
        <authorList>
            <consortium name="DOE Joint Genome Institute"/>
            <person name="Ahrendt S."/>
            <person name="Riley R."/>
            <person name="Andreopoulos W."/>
            <person name="Labutti K."/>
            <person name="Pangilinan J."/>
            <person name="Ruiz-Duenas F.J."/>
            <person name="Barrasa J.M."/>
            <person name="Sanchez-Garcia M."/>
            <person name="Camarero S."/>
            <person name="Miyauchi S."/>
            <person name="Serrano A."/>
            <person name="Linde D."/>
            <person name="Babiker R."/>
            <person name="Drula E."/>
            <person name="Ayuso-Fernandez I."/>
            <person name="Pacheco R."/>
            <person name="Padilla G."/>
            <person name="Ferreira P."/>
            <person name="Barriuso J."/>
            <person name="Kellner H."/>
            <person name="Castanera R."/>
            <person name="Alfaro M."/>
            <person name="Ramirez L."/>
            <person name="Pisabarro A.G."/>
            <person name="Kuo A."/>
            <person name="Tritt A."/>
            <person name="Lipzen A."/>
            <person name="He G."/>
            <person name="Yan M."/>
            <person name="Ng V."/>
            <person name="Cullen D."/>
            <person name="Martin F."/>
            <person name="Rosso M.-N."/>
            <person name="Henrissat B."/>
            <person name="Hibbett D."/>
            <person name="Martinez A.T."/>
            <person name="Grigoriev I.V."/>
        </authorList>
    </citation>
    <scope>NUCLEOTIDE SEQUENCE</scope>
    <source>
        <strain evidence="3">ATCC 90797</strain>
    </source>
</reference>
<feature type="region of interest" description="Disordered" evidence="1">
    <location>
        <begin position="146"/>
        <end position="209"/>
    </location>
</feature>
<accession>A0A9P6D7U0</accession>
<name>A0A9P6D7U0_PLEER</name>
<dbReference type="InterPro" id="IPR024752">
    <property type="entry name" value="Myb/SANT-like_dom"/>
</dbReference>
<evidence type="ECO:0000313" key="4">
    <source>
        <dbReference type="Proteomes" id="UP000807025"/>
    </source>
</evidence>
<protein>
    <recommendedName>
        <fullName evidence="2">Myb/SANT-like domain-containing protein</fullName>
    </recommendedName>
</protein>
<evidence type="ECO:0000259" key="2">
    <source>
        <dbReference type="Pfam" id="PF12776"/>
    </source>
</evidence>
<sequence>MPSSTQSNKENPPITKVKKAIWMDANDKALLDCLLEQQAAGNQGDNGRKTLVWTAAEESLKGSEERSKGSHKTATSCRDRFKSLKESFLVVQVLHSLSGFGWDDQQHLVTATDDVWDKYIDKHPSAKKCATGDNAISITAMVADDSEDIGTPCSDNEDEASQNMDMFPHFSSLSPSLPPPPSSQHQKRAASDVDDTSTPYRTKRGRTSGPDALLALAGAVSKVANAGTAAVGSSEMLSGSRLTKVIAALDMDHDLTIEEKGKALVLFRKDSSSVDTYMGIDSDVLCHAYILAELSSL</sequence>
<evidence type="ECO:0000256" key="1">
    <source>
        <dbReference type="SAM" id="MobiDB-lite"/>
    </source>
</evidence>
<dbReference type="PANTHER" id="PTHR46929">
    <property type="entry name" value="EXPRESSED PROTEIN"/>
    <property type="match status" value="1"/>
</dbReference>
<dbReference type="EMBL" id="MU154845">
    <property type="protein sequence ID" value="KAF9486969.1"/>
    <property type="molecule type" value="Genomic_DNA"/>
</dbReference>
<feature type="domain" description="Myb/SANT-like" evidence="2">
    <location>
        <begin position="22"/>
        <end position="119"/>
    </location>
</feature>
<dbReference type="PANTHER" id="PTHR46929:SF3">
    <property type="entry name" value="MYB_SANT-LIKE DOMAIN-CONTAINING PROTEIN"/>
    <property type="match status" value="1"/>
</dbReference>
<gene>
    <name evidence="3" type="ORF">BDN71DRAFT_1514435</name>
</gene>
<comment type="caution">
    <text evidence="3">The sequence shown here is derived from an EMBL/GenBank/DDBJ whole genome shotgun (WGS) entry which is preliminary data.</text>
</comment>
<organism evidence="3 4">
    <name type="scientific">Pleurotus eryngii</name>
    <name type="common">Boletus of the steppes</name>
    <dbReference type="NCBI Taxonomy" id="5323"/>
    <lineage>
        <taxon>Eukaryota</taxon>
        <taxon>Fungi</taxon>
        <taxon>Dikarya</taxon>
        <taxon>Basidiomycota</taxon>
        <taxon>Agaricomycotina</taxon>
        <taxon>Agaricomycetes</taxon>
        <taxon>Agaricomycetidae</taxon>
        <taxon>Agaricales</taxon>
        <taxon>Pleurotineae</taxon>
        <taxon>Pleurotaceae</taxon>
        <taxon>Pleurotus</taxon>
    </lineage>
</organism>
<dbReference type="Proteomes" id="UP000807025">
    <property type="component" value="Unassembled WGS sequence"/>
</dbReference>
<dbReference type="Pfam" id="PF12776">
    <property type="entry name" value="Myb_DNA-bind_3"/>
    <property type="match status" value="1"/>
</dbReference>
<evidence type="ECO:0000313" key="3">
    <source>
        <dbReference type="EMBL" id="KAF9486969.1"/>
    </source>
</evidence>
<dbReference type="OrthoDB" id="76215at2759"/>